<dbReference type="PRINTS" id="PR00837">
    <property type="entry name" value="V5TPXLIKE"/>
</dbReference>
<feature type="signal peptide" evidence="1">
    <location>
        <begin position="1"/>
        <end position="19"/>
    </location>
</feature>
<dbReference type="HOGENOM" id="CLU_035730_8_1_5"/>
<gene>
    <name evidence="3" type="ORF">ABI_26170</name>
</gene>
<dbReference type="PRINTS" id="PR00838">
    <property type="entry name" value="V5ALLERGEN"/>
</dbReference>
<dbReference type="InterPro" id="IPR014044">
    <property type="entry name" value="CAP_dom"/>
</dbReference>
<dbReference type="EMBL" id="GL883078">
    <property type="protein sequence ID" value="EGF91202.1"/>
    <property type="molecule type" value="Genomic_DNA"/>
</dbReference>
<dbReference type="GO" id="GO:0005576">
    <property type="term" value="C:extracellular region"/>
    <property type="evidence" value="ECO:0007669"/>
    <property type="project" value="InterPro"/>
</dbReference>
<dbReference type="Proteomes" id="UP000006512">
    <property type="component" value="Unassembled WGS sequence"/>
</dbReference>
<dbReference type="PANTHER" id="PTHR10334">
    <property type="entry name" value="CYSTEINE-RICH SECRETORY PROTEIN-RELATED"/>
    <property type="match status" value="1"/>
</dbReference>
<sequence>MKICIPIALLLAVASPALAQDMMSDQILAVHNNERAAVGVAPLSWSDTLAQDAQTWADHLAAEGKFEHSSTGDGENLWMGSTGYYSYGDMAQAWADEKALFKYGAFPDLSTDGNWASVGHYTQMIWSTTTQVGCAKSTGSSMDILVCRYRTPGNYWGQKPY</sequence>
<keyword evidence="1" id="KW-0732">Signal</keyword>
<dbReference type="SUPFAM" id="SSF55797">
    <property type="entry name" value="PR-1-like"/>
    <property type="match status" value="1"/>
</dbReference>
<feature type="chain" id="PRO_5003314303" evidence="1">
    <location>
        <begin position="20"/>
        <end position="161"/>
    </location>
</feature>
<dbReference type="InterPro" id="IPR035940">
    <property type="entry name" value="CAP_sf"/>
</dbReference>
<dbReference type="InterPro" id="IPR001283">
    <property type="entry name" value="CRISP-related"/>
</dbReference>
<dbReference type="RefSeq" id="WP_006273398.1">
    <property type="nucleotide sequence ID" value="NZ_GL883078.1"/>
</dbReference>
<evidence type="ECO:0000256" key="1">
    <source>
        <dbReference type="SAM" id="SignalP"/>
    </source>
</evidence>
<name>F4QPE4_9CAUL</name>
<proteinExistence type="predicted"/>
<dbReference type="Pfam" id="PF00188">
    <property type="entry name" value="CAP"/>
    <property type="match status" value="1"/>
</dbReference>
<reference evidence="4" key="1">
    <citation type="submission" date="2011-03" db="EMBL/GenBank/DDBJ databases">
        <title>Draft genome sequence of Brevundimonas diminuta.</title>
        <authorList>
            <person name="Brown P.J.B."/>
            <person name="Buechlein A."/>
            <person name="Hemmerich C."/>
            <person name="Brun Y.V."/>
        </authorList>
    </citation>
    <scope>NUCLEOTIDE SEQUENCE [LARGE SCALE GENOMIC DNA]</scope>
    <source>
        <strain evidence="4">C19</strain>
    </source>
</reference>
<dbReference type="OrthoDB" id="9794228at2"/>
<dbReference type="InterPro" id="IPR002413">
    <property type="entry name" value="V5_allergen-like"/>
</dbReference>
<evidence type="ECO:0000313" key="3">
    <source>
        <dbReference type="EMBL" id="EGF91202.1"/>
    </source>
</evidence>
<dbReference type="PROSITE" id="PS01009">
    <property type="entry name" value="CRISP_1"/>
    <property type="match status" value="1"/>
</dbReference>
<organism evidence="3 4">
    <name type="scientific">Asticcacaulis biprosthecium C19</name>
    <dbReference type="NCBI Taxonomy" id="715226"/>
    <lineage>
        <taxon>Bacteria</taxon>
        <taxon>Pseudomonadati</taxon>
        <taxon>Pseudomonadota</taxon>
        <taxon>Alphaproteobacteria</taxon>
        <taxon>Caulobacterales</taxon>
        <taxon>Caulobacteraceae</taxon>
        <taxon>Asticcacaulis</taxon>
    </lineage>
</organism>
<dbReference type="STRING" id="715226.ABI_26170"/>
<dbReference type="Gene3D" id="3.40.33.10">
    <property type="entry name" value="CAP"/>
    <property type="match status" value="1"/>
</dbReference>
<keyword evidence="4" id="KW-1185">Reference proteome</keyword>
<protein>
    <submittedName>
        <fullName evidence="3">SCP-like extracellular family protein</fullName>
    </submittedName>
</protein>
<dbReference type="SMART" id="SM00198">
    <property type="entry name" value="SCP"/>
    <property type="match status" value="1"/>
</dbReference>
<accession>F4QPE4</accession>
<dbReference type="InterPro" id="IPR018244">
    <property type="entry name" value="Allrgn_V5/Tpx1_CS"/>
</dbReference>
<dbReference type="eggNOG" id="COG2340">
    <property type="taxonomic scope" value="Bacteria"/>
</dbReference>
<evidence type="ECO:0000259" key="2">
    <source>
        <dbReference type="SMART" id="SM00198"/>
    </source>
</evidence>
<dbReference type="AlphaFoldDB" id="F4QPE4"/>
<feature type="domain" description="SCP" evidence="2">
    <location>
        <begin position="25"/>
        <end position="157"/>
    </location>
</feature>
<evidence type="ECO:0000313" key="4">
    <source>
        <dbReference type="Proteomes" id="UP000006512"/>
    </source>
</evidence>